<dbReference type="InterPro" id="IPR041780">
    <property type="entry name" value="MPP_PrpE-like"/>
</dbReference>
<keyword evidence="3" id="KW-1185">Reference proteome</keyword>
<dbReference type="Pfam" id="PF00149">
    <property type="entry name" value="Metallophos"/>
    <property type="match status" value="1"/>
</dbReference>
<dbReference type="GO" id="GO:0005737">
    <property type="term" value="C:cytoplasm"/>
    <property type="evidence" value="ECO:0007669"/>
    <property type="project" value="TreeGrafter"/>
</dbReference>
<evidence type="ECO:0000313" key="2">
    <source>
        <dbReference type="EMBL" id="PRY46708.1"/>
    </source>
</evidence>
<dbReference type="InterPro" id="IPR050126">
    <property type="entry name" value="Ap4A_hydrolase"/>
</dbReference>
<dbReference type="PANTHER" id="PTHR42850:SF7">
    <property type="entry name" value="BIS(5'-NUCLEOSYL)-TETRAPHOSPHATASE PRPE [ASYMMETRICAL]"/>
    <property type="match status" value="1"/>
</dbReference>
<dbReference type="EMBL" id="PVTF01000001">
    <property type="protein sequence ID" value="PRY46708.1"/>
    <property type="molecule type" value="Genomic_DNA"/>
</dbReference>
<gene>
    <name evidence="2" type="ORF">CLV43_101988</name>
</gene>
<evidence type="ECO:0000259" key="1">
    <source>
        <dbReference type="Pfam" id="PF00149"/>
    </source>
</evidence>
<name>A0A2T0TMG2_9PSEU</name>
<protein>
    <submittedName>
        <fullName evidence="2">Calcineurin-like phosphoesterase family protein</fullName>
    </submittedName>
</protein>
<proteinExistence type="predicted"/>
<dbReference type="AlphaFoldDB" id="A0A2T0TMG2"/>
<reference evidence="2 3" key="1">
    <citation type="submission" date="2018-03" db="EMBL/GenBank/DDBJ databases">
        <title>Genomic Encyclopedia of Archaeal and Bacterial Type Strains, Phase II (KMG-II): from individual species to whole genera.</title>
        <authorList>
            <person name="Goeker M."/>
        </authorList>
    </citation>
    <scope>NUCLEOTIDE SEQUENCE [LARGE SCALE GENOMIC DNA]</scope>
    <source>
        <strain evidence="2 3">DSM 44720</strain>
    </source>
</reference>
<accession>A0A2T0TMG2</accession>
<dbReference type="SUPFAM" id="SSF56300">
    <property type="entry name" value="Metallo-dependent phosphatases"/>
    <property type="match status" value="1"/>
</dbReference>
<dbReference type="InterPro" id="IPR029052">
    <property type="entry name" value="Metallo-depent_PP-like"/>
</dbReference>
<dbReference type="Gene3D" id="3.60.21.10">
    <property type="match status" value="1"/>
</dbReference>
<dbReference type="Proteomes" id="UP000239494">
    <property type="component" value="Unassembled WGS sequence"/>
</dbReference>
<dbReference type="GO" id="GO:0016791">
    <property type="term" value="F:phosphatase activity"/>
    <property type="evidence" value="ECO:0007669"/>
    <property type="project" value="TreeGrafter"/>
</dbReference>
<feature type="domain" description="Calcineurin-like phosphoesterase" evidence="1">
    <location>
        <begin position="115"/>
        <end position="310"/>
    </location>
</feature>
<dbReference type="InterPro" id="IPR004843">
    <property type="entry name" value="Calcineurin-like_PHP"/>
</dbReference>
<comment type="caution">
    <text evidence="2">The sequence shown here is derived from an EMBL/GenBank/DDBJ whole genome shotgun (WGS) entry which is preliminary data.</text>
</comment>
<dbReference type="PANTHER" id="PTHR42850">
    <property type="entry name" value="METALLOPHOSPHOESTERASE"/>
    <property type="match status" value="1"/>
</dbReference>
<organism evidence="2 3">
    <name type="scientific">Umezawaea tangerina</name>
    <dbReference type="NCBI Taxonomy" id="84725"/>
    <lineage>
        <taxon>Bacteria</taxon>
        <taxon>Bacillati</taxon>
        <taxon>Actinomycetota</taxon>
        <taxon>Actinomycetes</taxon>
        <taxon>Pseudonocardiales</taxon>
        <taxon>Pseudonocardiaceae</taxon>
        <taxon>Umezawaea</taxon>
    </lineage>
</organism>
<evidence type="ECO:0000313" key="3">
    <source>
        <dbReference type="Proteomes" id="UP000239494"/>
    </source>
</evidence>
<sequence length="359" mass="39109">MNLSIPDLSLVVLLGARMAGALPADRHDEIDRRLRAGGITVVDATGATRQARAELVVLAKRRSATPVAVAVGATEWSLREQGFRRVHVLADQAAVDAVRFEVERLPNDLRELTGPFDAIGDVHGCRVELEELLRDLGYGIVHDDRLRAVDAVHPDGRTVLFVGDLVDRGPDTPGVLRLAMGMVAAGRALVVRGNHEDKLVKALRGNDVRMTHGLAESMAQLGRESAGFRGRVLEFCSGLVPHYVLDGGALVVAHAGLPEKYHGRESSRTRSLAIWGENTGEVDEAGNPVRYPWAEEYSGAATVLYGHTPVAEARWVNGTMCLDTGCVFGGRLSALRYPEREVVWVPARRRWFERAGKLV</sequence>
<dbReference type="CDD" id="cd07423">
    <property type="entry name" value="MPP_Prp_like"/>
    <property type="match status" value="1"/>
</dbReference>